<evidence type="ECO:0000313" key="3">
    <source>
        <dbReference type="EMBL" id="AOW03827.1"/>
    </source>
</evidence>
<dbReference type="EMBL" id="CP017556">
    <property type="protein sequence ID" value="AOW03827.1"/>
    <property type="molecule type" value="Genomic_DNA"/>
</dbReference>
<dbReference type="KEGG" id="yli:2910841"/>
<feature type="compositionally biased region" description="Low complexity" evidence="1">
    <location>
        <begin position="220"/>
        <end position="257"/>
    </location>
</feature>
<feature type="region of interest" description="Disordered" evidence="1">
    <location>
        <begin position="24"/>
        <end position="43"/>
    </location>
</feature>
<evidence type="ECO:0000313" key="5">
    <source>
        <dbReference type="Proteomes" id="UP000182444"/>
    </source>
</evidence>
<evidence type="ECO:0000256" key="1">
    <source>
        <dbReference type="SAM" id="MobiDB-lite"/>
    </source>
</evidence>
<gene>
    <name evidence="4" type="ORF">B0I71DRAFT_133568</name>
    <name evidence="3" type="ORF">YALI1_D11937g</name>
</gene>
<evidence type="ECO:0000313" key="4">
    <source>
        <dbReference type="EMBL" id="RDW24888.1"/>
    </source>
</evidence>
<feature type="compositionally biased region" description="Gly residues" evidence="1">
    <location>
        <begin position="31"/>
        <end position="41"/>
    </location>
</feature>
<dbReference type="VEuPathDB" id="FungiDB:YALI0_D09339g"/>
<proteinExistence type="predicted"/>
<dbReference type="VEuPathDB" id="FungiDB:YALI1_D11937g"/>
<reference evidence="3 5" key="1">
    <citation type="journal article" date="2016" name="PLoS ONE">
        <title>Sequence Assembly of Yarrowia lipolytica Strain W29/CLIB89 Shows Transposable Element Diversity.</title>
        <authorList>
            <person name="Magnan C."/>
            <person name="Yu J."/>
            <person name="Chang I."/>
            <person name="Jahn E."/>
            <person name="Kanomata Y."/>
            <person name="Wu J."/>
            <person name="Zeller M."/>
            <person name="Oakes M."/>
            <person name="Baldi P."/>
            <person name="Sandmeyer S."/>
        </authorList>
    </citation>
    <scope>NUCLEOTIDE SEQUENCE [LARGE SCALE GENOMIC DNA]</scope>
    <source>
        <strain evidence="3">CLIB89</strain>
        <strain evidence="5">CLIB89(W29)</strain>
    </source>
</reference>
<dbReference type="PANTHER" id="PTHR39463:SF1">
    <property type="entry name" value="MEDUSA"/>
    <property type="match status" value="1"/>
</dbReference>
<feature type="compositionally biased region" description="Low complexity" evidence="1">
    <location>
        <begin position="333"/>
        <end position="363"/>
    </location>
</feature>
<dbReference type="OrthoDB" id="1751210at2759"/>
<feature type="region of interest" description="Disordered" evidence="1">
    <location>
        <begin position="220"/>
        <end position="403"/>
    </location>
</feature>
<feature type="domain" description="DUF7082" evidence="2">
    <location>
        <begin position="46"/>
        <end position="199"/>
    </location>
</feature>
<evidence type="ECO:0000259" key="2">
    <source>
        <dbReference type="Pfam" id="PF23305"/>
    </source>
</evidence>
<feature type="compositionally biased region" description="Polar residues" evidence="1">
    <location>
        <begin position="273"/>
        <end position="284"/>
    </location>
</feature>
<feature type="compositionally biased region" description="Pro residues" evidence="1">
    <location>
        <begin position="312"/>
        <end position="324"/>
    </location>
</feature>
<dbReference type="Proteomes" id="UP000182444">
    <property type="component" value="Chromosome 1D"/>
</dbReference>
<reference evidence="4 6" key="2">
    <citation type="submission" date="2018-07" db="EMBL/GenBank/DDBJ databases">
        <title>Draft Genome Assemblies for Five Robust Yarrowia lipolytica Strains Exhibiting High Lipid Production and Pentose Sugar Utilization and Sugar Alcohol Secretion from Undetoxified Lignocellulosic Biomass Hydrolysates.</title>
        <authorList>
            <consortium name="DOE Joint Genome Institute"/>
            <person name="Walker C."/>
            <person name="Ryu S."/>
            <person name="Na H."/>
            <person name="Zane M."/>
            <person name="LaButti K."/>
            <person name="Lipzen A."/>
            <person name="Haridas S."/>
            <person name="Barry K."/>
            <person name="Grigoriev I.V."/>
            <person name="Quarterman J."/>
            <person name="Slininger P."/>
            <person name="Dien B."/>
            <person name="Trinh C.T."/>
        </authorList>
    </citation>
    <scope>NUCLEOTIDE SEQUENCE [LARGE SCALE GENOMIC DNA]</scope>
    <source>
        <strain evidence="4 6">YB392</strain>
    </source>
</reference>
<dbReference type="PANTHER" id="PTHR39463">
    <property type="entry name" value="MEDUSA"/>
    <property type="match status" value="1"/>
</dbReference>
<protein>
    <recommendedName>
        <fullName evidence="2">DUF7082 domain-containing protein</fullName>
    </recommendedName>
</protein>
<dbReference type="eggNOG" id="ENOG502QTDM">
    <property type="taxonomic scope" value="Eukaryota"/>
</dbReference>
<dbReference type="Proteomes" id="UP000256601">
    <property type="component" value="Unassembled WGS sequence"/>
</dbReference>
<evidence type="ECO:0000313" key="6">
    <source>
        <dbReference type="Proteomes" id="UP000256601"/>
    </source>
</evidence>
<dbReference type="GO" id="GO:0005634">
    <property type="term" value="C:nucleus"/>
    <property type="evidence" value="ECO:0007669"/>
    <property type="project" value="TreeGrafter"/>
</dbReference>
<organism evidence="3 5">
    <name type="scientific">Yarrowia lipolytica</name>
    <name type="common">Candida lipolytica</name>
    <dbReference type="NCBI Taxonomy" id="4952"/>
    <lineage>
        <taxon>Eukaryota</taxon>
        <taxon>Fungi</taxon>
        <taxon>Dikarya</taxon>
        <taxon>Ascomycota</taxon>
        <taxon>Saccharomycotina</taxon>
        <taxon>Dipodascomycetes</taxon>
        <taxon>Dipodascales</taxon>
        <taxon>Dipodascales incertae sedis</taxon>
        <taxon>Yarrowia</taxon>
    </lineage>
</organism>
<name>A0A1D8NDW0_YARLL</name>
<dbReference type="EMBL" id="KZ859017">
    <property type="protein sequence ID" value="RDW24888.1"/>
    <property type="molecule type" value="Genomic_DNA"/>
</dbReference>
<dbReference type="Pfam" id="PF23305">
    <property type="entry name" value="DUF7082"/>
    <property type="match status" value="1"/>
</dbReference>
<feature type="compositionally biased region" description="Low complexity" evidence="1">
    <location>
        <begin position="299"/>
        <end position="311"/>
    </location>
</feature>
<feature type="compositionally biased region" description="Pro residues" evidence="1">
    <location>
        <begin position="364"/>
        <end position="386"/>
    </location>
</feature>
<dbReference type="AlphaFoldDB" id="A0A1D8NDW0"/>
<accession>A0A1D8NDW0</accession>
<dbReference type="InterPro" id="IPR055509">
    <property type="entry name" value="DUF7082"/>
</dbReference>
<sequence length="403" mass="44935">MNYYPYYEFEDDNQVTYVRNTREEPYQGSHEQGGGAPGAGGHMTTRAKLEIQGEIRDMSRNWSNEEWTKRRRLVQFKRIQQDSVIKVEFMPLAFEDYEPGMACVSCIYWDQKGECVITSVDAIYLLEQLVNCKFTIEEKNRIRRNLEGYHPLTVSKQKPSSEDFFKLIMGFPQPKPRNIEKDVKVFPWKTLGLALRKIISKYSATFGTPSHHHYPISKTQVQGIHQQQVQAQQQHAQQSQQAQVQAQQGQQPSQSPAYIRHSQPTPPHLPVYSQYQLTSGSGSPPNLPPVMPRQMPYYVQPGQPPLQTQLPVPQPQTPSSPPSNPYRINAYDGTSSSAVPGASAPGAPSVGATAPLPSSAAPVPGAPVAPGAPPGAPIQQPFPNPPINGMTNHNLPVPQMYYR</sequence>